<name>A0A8S1DZK0_9INSE</name>
<evidence type="ECO:0000256" key="1">
    <source>
        <dbReference type="SAM" id="MobiDB-lite"/>
    </source>
</evidence>
<dbReference type="AlphaFoldDB" id="A0A8S1DZK0"/>
<reference evidence="2 3" key="1">
    <citation type="submission" date="2020-04" db="EMBL/GenBank/DDBJ databases">
        <authorList>
            <person name="Alioto T."/>
            <person name="Alioto T."/>
            <person name="Gomez Garrido J."/>
        </authorList>
    </citation>
    <scope>NUCLEOTIDE SEQUENCE [LARGE SCALE GENOMIC DNA]</scope>
</reference>
<feature type="compositionally biased region" description="Basic residues" evidence="1">
    <location>
        <begin position="153"/>
        <end position="166"/>
    </location>
</feature>
<gene>
    <name evidence="2" type="ORF">CLODIP_2_CD09084</name>
</gene>
<evidence type="ECO:0000313" key="2">
    <source>
        <dbReference type="EMBL" id="CAB3385973.1"/>
    </source>
</evidence>
<keyword evidence="3" id="KW-1185">Reference proteome</keyword>
<dbReference type="EMBL" id="CADEPI010000445">
    <property type="protein sequence ID" value="CAB3385973.1"/>
    <property type="molecule type" value="Genomic_DNA"/>
</dbReference>
<feature type="compositionally biased region" description="Polar residues" evidence="1">
    <location>
        <begin position="167"/>
        <end position="186"/>
    </location>
</feature>
<protein>
    <submittedName>
        <fullName evidence="2">Uncharacterized protein</fullName>
    </submittedName>
</protein>
<proteinExistence type="predicted"/>
<feature type="non-terminal residue" evidence="2">
    <location>
        <position position="1"/>
    </location>
</feature>
<accession>A0A8S1DZK0</accession>
<dbReference type="Proteomes" id="UP000494165">
    <property type="component" value="Unassembled WGS sequence"/>
</dbReference>
<evidence type="ECO:0000313" key="3">
    <source>
        <dbReference type="Proteomes" id="UP000494165"/>
    </source>
</evidence>
<feature type="region of interest" description="Disordered" evidence="1">
    <location>
        <begin position="146"/>
        <end position="186"/>
    </location>
</feature>
<comment type="caution">
    <text evidence="2">The sequence shown here is derived from an EMBL/GenBank/DDBJ whole genome shotgun (WGS) entry which is preliminary data.</text>
</comment>
<organism evidence="2 3">
    <name type="scientific">Cloeon dipterum</name>
    <dbReference type="NCBI Taxonomy" id="197152"/>
    <lineage>
        <taxon>Eukaryota</taxon>
        <taxon>Metazoa</taxon>
        <taxon>Ecdysozoa</taxon>
        <taxon>Arthropoda</taxon>
        <taxon>Hexapoda</taxon>
        <taxon>Insecta</taxon>
        <taxon>Pterygota</taxon>
        <taxon>Palaeoptera</taxon>
        <taxon>Ephemeroptera</taxon>
        <taxon>Pisciforma</taxon>
        <taxon>Baetidae</taxon>
        <taxon>Cloeon</taxon>
    </lineage>
</organism>
<sequence>CVSKPADSLPHFGGSVLARKKWFRGRAHNAWLLFKKEKNEGVVLPLTAPAGRSSKPPRPGSRPSNALILTLTGRPWDPTLMKRLPLIDVKEFSPEKLCQFTFSTTCPNDSKTNVRISLRKRENIRTTHKQKGISTKSASVVTLLWPNQPQRAARGRRLLPKSRHLSTTKPANQSSGKAELQRASTA</sequence>